<organism evidence="5">
    <name type="scientific">Botryococcus braunii Showa</name>
    <dbReference type="NCBI Taxonomy" id="1202541"/>
    <lineage>
        <taxon>Eukaryota</taxon>
        <taxon>Viridiplantae</taxon>
        <taxon>Chlorophyta</taxon>
        <taxon>core chlorophytes</taxon>
        <taxon>Trebouxiophyceae</taxon>
        <taxon>Trebouxiophyceae incertae sedis</taxon>
        <taxon>Elliptochloris clade</taxon>
        <taxon>Botryococcus</taxon>
    </lineage>
</organism>
<evidence type="ECO:0000256" key="2">
    <source>
        <dbReference type="ARBA" id="ARBA00022980"/>
    </source>
</evidence>
<dbReference type="InterPro" id="IPR011332">
    <property type="entry name" value="Ribosomal_zn-bd"/>
</dbReference>
<evidence type="ECO:0000256" key="1">
    <source>
        <dbReference type="ARBA" id="ARBA00008560"/>
    </source>
</evidence>
<dbReference type="SUPFAM" id="SSF57829">
    <property type="entry name" value="Zn-binding ribosomal proteins"/>
    <property type="match status" value="1"/>
</dbReference>
<proteinExistence type="inferred from homology"/>
<dbReference type="InterPro" id="IPR002677">
    <property type="entry name" value="Ribosomal_bL32"/>
</dbReference>
<name>A0A160YHG8_BOTBR</name>
<evidence type="ECO:0000256" key="3">
    <source>
        <dbReference type="ARBA" id="ARBA00023274"/>
    </source>
</evidence>
<dbReference type="GO" id="GO:0003735">
    <property type="term" value="F:structural constituent of ribosome"/>
    <property type="evidence" value="ECO:0007669"/>
    <property type="project" value="InterPro"/>
</dbReference>
<dbReference type="GO" id="GO:0015934">
    <property type="term" value="C:large ribosomal subunit"/>
    <property type="evidence" value="ECO:0007669"/>
    <property type="project" value="InterPro"/>
</dbReference>
<feature type="compositionally biased region" description="Acidic residues" evidence="4">
    <location>
        <begin position="55"/>
        <end position="69"/>
    </location>
</feature>
<dbReference type="Pfam" id="PF01783">
    <property type="entry name" value="Ribosomal_L32p"/>
    <property type="match status" value="1"/>
</dbReference>
<keyword evidence="3" id="KW-0687">Ribonucleoprotein</keyword>
<protein>
    <submittedName>
        <fullName evidence="5">Ribosomal protein L32</fullName>
    </submittedName>
</protein>
<evidence type="ECO:0000313" key="5">
    <source>
        <dbReference type="EMBL" id="CZT54056.1"/>
    </source>
</evidence>
<dbReference type="AlphaFoldDB" id="A0A160YHG8"/>
<keyword evidence="2 5" id="KW-0689">Ribosomal protein</keyword>
<gene>
    <name evidence="5" type="primary">rpl32</name>
</gene>
<keyword evidence="5" id="KW-0934">Plastid</keyword>
<feature type="region of interest" description="Disordered" evidence="4">
    <location>
        <begin position="47"/>
        <end position="69"/>
    </location>
</feature>
<reference evidence="5" key="1">
    <citation type="journal article" date="2016" name="Genome Announc.">
        <title>Complete Chloroplast and Mitochondrial Genome Sequences of the Hydrocarbon Oil-Producing Green Microalga Botryococcus braunii Race B (Showa).</title>
        <authorList>
            <person name="Blifernez-Klassen O."/>
            <person name="Wibberg D."/>
            <person name="Winkler A."/>
            <person name="Blom J."/>
            <person name="Goesmann A."/>
            <person name="Kalinowski J."/>
            <person name="Kruse O."/>
        </authorList>
    </citation>
    <scope>NUCLEOTIDE SEQUENCE</scope>
    <source>
        <strain evidence="5">Showa</strain>
    </source>
</reference>
<comment type="similarity">
    <text evidence="1">Belongs to the bacterial ribosomal protein bL32 family.</text>
</comment>
<feature type="region of interest" description="Disordered" evidence="4">
    <location>
        <begin position="1"/>
        <end position="26"/>
    </location>
</feature>
<feature type="compositionally biased region" description="Basic residues" evidence="4">
    <location>
        <begin position="1"/>
        <end position="20"/>
    </location>
</feature>
<dbReference type="EMBL" id="LT545991">
    <property type="protein sequence ID" value="CZT54056.1"/>
    <property type="molecule type" value="Genomic_DNA"/>
</dbReference>
<sequence>MAVPKKRTSKAKRNVRKTKWKEKALRSSRKALSTALSLLKRRYLSEKSSSALAKEEEDVKTDIVEDSFQ</sequence>
<accession>A0A160YHG8</accession>
<dbReference type="GO" id="GO:0006412">
    <property type="term" value="P:translation"/>
    <property type="evidence" value="ECO:0007669"/>
    <property type="project" value="InterPro"/>
</dbReference>
<geneLocation type="plastid" evidence="5"/>
<evidence type="ECO:0000256" key="4">
    <source>
        <dbReference type="SAM" id="MobiDB-lite"/>
    </source>
</evidence>
<dbReference type="HAMAP" id="MF_00340">
    <property type="entry name" value="Ribosomal_bL32"/>
    <property type="match status" value="1"/>
</dbReference>